<dbReference type="GO" id="GO:0005509">
    <property type="term" value="F:calcium ion binding"/>
    <property type="evidence" value="ECO:0007669"/>
    <property type="project" value="InterPro"/>
</dbReference>
<comment type="similarity">
    <text evidence="2">Belongs to the glycosyl hydrolase 13 family.</text>
</comment>
<dbReference type="Gene3D" id="2.40.30.140">
    <property type="match status" value="1"/>
</dbReference>
<dbReference type="AlphaFoldDB" id="A0A380KC94"/>
<dbReference type="GO" id="GO:0005975">
    <property type="term" value="P:carbohydrate metabolic process"/>
    <property type="evidence" value="ECO:0007669"/>
    <property type="project" value="InterPro"/>
</dbReference>
<dbReference type="EMBL" id="UHFN01000007">
    <property type="protein sequence ID" value="SUN62581.1"/>
    <property type="molecule type" value="Genomic_DNA"/>
</dbReference>
<dbReference type="InterPro" id="IPR017853">
    <property type="entry name" value="GH"/>
</dbReference>
<dbReference type="EC" id="3.2.1.98" evidence="10"/>
<dbReference type="NCBIfam" id="NF006971">
    <property type="entry name" value="PRK09441.1-4"/>
    <property type="match status" value="1"/>
</dbReference>
<dbReference type="GO" id="GO:0033927">
    <property type="term" value="F:glucan 1,4-alpha-maltohexaosidase activity"/>
    <property type="evidence" value="ECO:0007669"/>
    <property type="project" value="UniProtKB-EC"/>
</dbReference>
<dbReference type="InterPro" id="IPR013780">
    <property type="entry name" value="Glyco_hydro_b"/>
</dbReference>
<feature type="domain" description="Glycosyl hydrolase family 13 catalytic" evidence="9">
    <location>
        <begin position="4"/>
        <end position="392"/>
    </location>
</feature>
<dbReference type="EC" id="3.2.1.1" evidence="10"/>
<protein>
    <submittedName>
        <fullName evidence="10">Cytoplasmic alpha-amylase</fullName>
        <ecNumber evidence="10">3.2.1.1</ecNumber>
        <ecNumber evidence="10">3.2.1.98</ecNumber>
    </submittedName>
</protein>
<dbReference type="GeneID" id="78357228"/>
<evidence type="ECO:0000256" key="2">
    <source>
        <dbReference type="ARBA" id="ARBA00008061"/>
    </source>
</evidence>
<keyword evidence="8" id="KW-0106">Calcium</keyword>
<dbReference type="Proteomes" id="UP000254924">
    <property type="component" value="Unassembled WGS sequence"/>
</dbReference>
<dbReference type="PANTHER" id="PTHR43447">
    <property type="entry name" value="ALPHA-AMYLASE"/>
    <property type="match status" value="1"/>
</dbReference>
<keyword evidence="6 10" id="KW-0326">Glycosidase</keyword>
<dbReference type="OrthoDB" id="9805159at2"/>
<dbReference type="InterPro" id="IPR015237">
    <property type="entry name" value="Alpha-amylase_C_pro"/>
</dbReference>
<proteinExistence type="inferred from homology"/>
<feature type="active site" description="Nucleophile" evidence="7">
    <location>
        <position position="234"/>
    </location>
</feature>
<evidence type="ECO:0000256" key="6">
    <source>
        <dbReference type="ARBA" id="ARBA00023295"/>
    </source>
</evidence>
<dbReference type="SMART" id="SM00642">
    <property type="entry name" value="Aamy"/>
    <property type="match status" value="1"/>
</dbReference>
<dbReference type="RefSeq" id="WP_115270216.1">
    <property type="nucleotide sequence ID" value="NZ_JBNPNB010000153.1"/>
</dbReference>
<dbReference type="Gene3D" id="3.20.20.80">
    <property type="entry name" value="Glycosidases"/>
    <property type="match status" value="1"/>
</dbReference>
<keyword evidence="5" id="KW-0119">Carbohydrate metabolism</keyword>
<gene>
    <name evidence="10" type="ORF">NCTC12224_01966</name>
</gene>
<feature type="binding site" evidence="8">
    <location>
        <position position="103"/>
    </location>
    <ligand>
        <name>Ca(2+)</name>
        <dbReference type="ChEBI" id="CHEBI:29108"/>
        <label>1</label>
    </ligand>
</feature>
<dbReference type="SUPFAM" id="SSF51011">
    <property type="entry name" value="Glycosyl hydrolase domain"/>
    <property type="match status" value="1"/>
</dbReference>
<dbReference type="NCBIfam" id="NF006969">
    <property type="entry name" value="PRK09441.1-2"/>
    <property type="match status" value="1"/>
</dbReference>
<dbReference type="NCBIfam" id="NF006968">
    <property type="entry name" value="PRK09441.1-1"/>
    <property type="match status" value="1"/>
</dbReference>
<evidence type="ECO:0000256" key="4">
    <source>
        <dbReference type="ARBA" id="ARBA00022801"/>
    </source>
</evidence>
<dbReference type="InterPro" id="IPR006047">
    <property type="entry name" value="GH13_cat_dom"/>
</dbReference>
<evidence type="ECO:0000259" key="9">
    <source>
        <dbReference type="SMART" id="SM00642"/>
    </source>
</evidence>
<evidence type="ECO:0000256" key="7">
    <source>
        <dbReference type="PIRSR" id="PIRSR001021-1"/>
    </source>
</evidence>
<dbReference type="PIRSF" id="PIRSF001021">
    <property type="entry name" value="Alph-amls_thrmst"/>
    <property type="match status" value="1"/>
</dbReference>
<dbReference type="Gene3D" id="2.60.40.1180">
    <property type="entry name" value="Golgi alpha-mannosidase II"/>
    <property type="match status" value="1"/>
</dbReference>
<feature type="binding site" evidence="8">
    <location>
        <position position="203"/>
    </location>
    <ligand>
        <name>Ca(2+)</name>
        <dbReference type="ChEBI" id="CHEBI:29108"/>
        <label>1</label>
    </ligand>
</feature>
<name>A0A380KC94_9STRE</name>
<evidence type="ECO:0000256" key="8">
    <source>
        <dbReference type="PIRSR" id="PIRSR001021-2"/>
    </source>
</evidence>
<dbReference type="InterPro" id="IPR013776">
    <property type="entry name" value="A-amylase_thermo"/>
</dbReference>
<dbReference type="SUPFAM" id="SSF51445">
    <property type="entry name" value="(Trans)glycosidases"/>
    <property type="match status" value="1"/>
</dbReference>
<feature type="binding site" evidence="8">
    <location>
        <position position="197"/>
    </location>
    <ligand>
        <name>Ca(2+)</name>
        <dbReference type="ChEBI" id="CHEBI:29108"/>
        <label>1</label>
    </ligand>
</feature>
<accession>A0A380KC94</accession>
<feature type="active site" description="Proton donor" evidence="7">
    <location>
        <position position="264"/>
    </location>
</feature>
<organism evidence="10 11">
    <name type="scientific">Streptococcus hyointestinalis</name>
    <dbReference type="NCBI Taxonomy" id="1337"/>
    <lineage>
        <taxon>Bacteria</taxon>
        <taxon>Bacillati</taxon>
        <taxon>Bacillota</taxon>
        <taxon>Bacilli</taxon>
        <taxon>Lactobacillales</taxon>
        <taxon>Streptococcaceae</taxon>
        <taxon>Streptococcus</taxon>
    </lineage>
</organism>
<evidence type="ECO:0000313" key="11">
    <source>
        <dbReference type="Proteomes" id="UP000254924"/>
    </source>
</evidence>
<keyword evidence="4 10" id="KW-0378">Hydrolase</keyword>
<evidence type="ECO:0000313" key="10">
    <source>
        <dbReference type="EMBL" id="SUN62581.1"/>
    </source>
</evidence>
<keyword evidence="3 8" id="KW-0479">Metal-binding</keyword>
<dbReference type="Pfam" id="PF00128">
    <property type="entry name" value="Alpha-amylase"/>
    <property type="match status" value="1"/>
</dbReference>
<reference evidence="10 11" key="1">
    <citation type="submission" date="2018-06" db="EMBL/GenBank/DDBJ databases">
        <authorList>
            <consortium name="Pathogen Informatics"/>
            <person name="Doyle S."/>
        </authorList>
    </citation>
    <scope>NUCLEOTIDE SEQUENCE [LARGE SCALE GENOMIC DNA]</scope>
    <source>
        <strain evidence="10 11">NCTC12224</strain>
    </source>
</reference>
<sequence length="483" mass="56138">MTNETLLQGFEWYLKADGKHWLRLTEEAPHFAELGITKMWLPPAYKATSDHDVGYGIYDLFDLGEFDQKGTVRTKYGFKDEYLKLIQTLKENAISPIADVVLNHKASADALETFTVVEVDSEDRTKVLTEPFEIEGWTQFTFPGRNKAYNDFDWHWYHFTGTDYDARRNRSGIYQIQGENKGWALGDLVDKENGNYDYLMYADLDFKHPEVVQNLRDWARWYIDTTGVEGFRLDAVKHIDSFFMNHFIRRIKERYGEDFYVFGEYWNGELEDNQHYLENIHFRFDLIDTRLHYNFFEAGLAGENYDLRQLFDETLVKHYPDKAVTFVENHDTQSGQALESVVADWFKPLAYATILLRKDGLPCVFYGDYHGVSGAHGQASFKDVLETLLRIRRDFAYGEQVDYFDDKNCIAWVRLGSETSAPIAVVLNNHQTTSKRMYVGEDYAGQSFSDEINPDSSQVLIDEDGFGEFSCPTRNVAVWCLIN</sequence>
<evidence type="ECO:0000256" key="3">
    <source>
        <dbReference type="ARBA" id="ARBA00022723"/>
    </source>
</evidence>
<dbReference type="Pfam" id="PF09154">
    <property type="entry name" value="Alpha-amy_C_pro"/>
    <property type="match status" value="1"/>
</dbReference>
<comment type="cofactor">
    <cofactor evidence="1">
        <name>Ca(2+)</name>
        <dbReference type="ChEBI" id="CHEBI:29108"/>
    </cofactor>
</comment>
<keyword evidence="11" id="KW-1185">Reference proteome</keyword>
<feature type="binding site" evidence="8">
    <location>
        <position position="205"/>
    </location>
    <ligand>
        <name>Ca(2+)</name>
        <dbReference type="ChEBI" id="CHEBI:29108"/>
        <label>2</label>
    </ligand>
</feature>
<dbReference type="CDD" id="cd11318">
    <property type="entry name" value="AmyAc_bac_fung_AmyA"/>
    <property type="match status" value="1"/>
</dbReference>
<evidence type="ECO:0000256" key="1">
    <source>
        <dbReference type="ARBA" id="ARBA00001913"/>
    </source>
</evidence>
<feature type="binding site" evidence="8">
    <location>
        <position position="238"/>
    </location>
    <ligand>
        <name>Ca(2+)</name>
        <dbReference type="ChEBI" id="CHEBI:29108"/>
        <label>1</label>
    </ligand>
</feature>
<evidence type="ECO:0000256" key="5">
    <source>
        <dbReference type="ARBA" id="ARBA00023277"/>
    </source>
</evidence>
<dbReference type="GO" id="GO:0004556">
    <property type="term" value="F:alpha-amylase activity"/>
    <property type="evidence" value="ECO:0007669"/>
    <property type="project" value="UniProtKB-EC"/>
</dbReference>